<evidence type="ECO:0000256" key="2">
    <source>
        <dbReference type="ARBA" id="ARBA00023157"/>
    </source>
</evidence>
<keyword evidence="7" id="KW-1185">Reference proteome</keyword>
<dbReference type="EMBL" id="JAUUTY010000003">
    <property type="protein sequence ID" value="KAK1660508.1"/>
    <property type="molecule type" value="Genomic_DNA"/>
</dbReference>
<comment type="similarity">
    <text evidence="3">Belongs to the PMEI family.</text>
</comment>
<reference evidence="6" key="1">
    <citation type="submission" date="2023-07" db="EMBL/GenBank/DDBJ databases">
        <title>A chromosome-level genome assembly of Lolium multiflorum.</title>
        <authorList>
            <person name="Chen Y."/>
            <person name="Copetti D."/>
            <person name="Kolliker R."/>
            <person name="Studer B."/>
        </authorList>
    </citation>
    <scope>NUCLEOTIDE SEQUENCE</scope>
    <source>
        <strain evidence="6">02402/16</strain>
        <tissue evidence="6">Leaf</tissue>
    </source>
</reference>
<proteinExistence type="inferred from homology"/>
<organism evidence="6 7">
    <name type="scientific">Lolium multiflorum</name>
    <name type="common">Italian ryegrass</name>
    <name type="synonym">Lolium perenne subsp. multiflorum</name>
    <dbReference type="NCBI Taxonomy" id="4521"/>
    <lineage>
        <taxon>Eukaryota</taxon>
        <taxon>Viridiplantae</taxon>
        <taxon>Streptophyta</taxon>
        <taxon>Embryophyta</taxon>
        <taxon>Tracheophyta</taxon>
        <taxon>Spermatophyta</taxon>
        <taxon>Magnoliopsida</taxon>
        <taxon>Liliopsida</taxon>
        <taxon>Poales</taxon>
        <taxon>Poaceae</taxon>
        <taxon>BOP clade</taxon>
        <taxon>Pooideae</taxon>
        <taxon>Poodae</taxon>
        <taxon>Poeae</taxon>
        <taxon>Poeae Chloroplast Group 2 (Poeae type)</taxon>
        <taxon>Loliodinae</taxon>
        <taxon>Loliinae</taxon>
        <taxon>Lolium</taxon>
    </lineage>
</organism>
<keyword evidence="1 4" id="KW-0732">Signal</keyword>
<accession>A0AAD8SLG2</accession>
<dbReference type="AlphaFoldDB" id="A0AAD8SLG2"/>
<evidence type="ECO:0000313" key="7">
    <source>
        <dbReference type="Proteomes" id="UP001231189"/>
    </source>
</evidence>
<evidence type="ECO:0000313" key="6">
    <source>
        <dbReference type="EMBL" id="KAK1660508.1"/>
    </source>
</evidence>
<gene>
    <name evidence="6" type="ORF">QYE76_048667</name>
</gene>
<protein>
    <recommendedName>
        <fullName evidence="5">Pectinesterase inhibitor domain-containing protein</fullName>
    </recommendedName>
</protein>
<dbReference type="Gene3D" id="1.20.140.40">
    <property type="entry name" value="Invertase/pectin methylesterase inhibitor family protein"/>
    <property type="match status" value="1"/>
</dbReference>
<dbReference type="InterPro" id="IPR006501">
    <property type="entry name" value="Pectinesterase_inhib_dom"/>
</dbReference>
<evidence type="ECO:0000256" key="4">
    <source>
        <dbReference type="SAM" id="SignalP"/>
    </source>
</evidence>
<dbReference type="GO" id="GO:0004857">
    <property type="term" value="F:enzyme inhibitor activity"/>
    <property type="evidence" value="ECO:0007669"/>
    <property type="project" value="InterPro"/>
</dbReference>
<dbReference type="CDD" id="cd15795">
    <property type="entry name" value="PMEI-Pla_a_1_like"/>
    <property type="match status" value="1"/>
</dbReference>
<feature type="signal peptide" evidence="4">
    <location>
        <begin position="1"/>
        <end position="24"/>
    </location>
</feature>
<dbReference type="PANTHER" id="PTHR35357">
    <property type="entry name" value="OS02G0537100 PROTEIN"/>
    <property type="match status" value="1"/>
</dbReference>
<dbReference type="Pfam" id="PF04043">
    <property type="entry name" value="PMEI"/>
    <property type="match status" value="1"/>
</dbReference>
<comment type="caution">
    <text evidence="6">The sequence shown here is derived from an EMBL/GenBank/DDBJ whole genome shotgun (WGS) entry which is preliminary data.</text>
</comment>
<evidence type="ECO:0000259" key="5">
    <source>
        <dbReference type="SMART" id="SM00856"/>
    </source>
</evidence>
<evidence type="ECO:0000256" key="1">
    <source>
        <dbReference type="ARBA" id="ARBA00022729"/>
    </source>
</evidence>
<dbReference type="PANTHER" id="PTHR35357:SF11">
    <property type="entry name" value="PECTINESTERASE INHIBITOR DOMAIN-CONTAINING PROTEIN"/>
    <property type="match status" value="1"/>
</dbReference>
<feature type="chain" id="PRO_5042000343" description="Pectinesterase inhibitor domain-containing protein" evidence="4">
    <location>
        <begin position="25"/>
        <end position="177"/>
    </location>
</feature>
<dbReference type="InterPro" id="IPR035513">
    <property type="entry name" value="Invertase/methylesterase_inhib"/>
</dbReference>
<dbReference type="SMART" id="SM00856">
    <property type="entry name" value="PMEI"/>
    <property type="match status" value="1"/>
</dbReference>
<dbReference type="InterPro" id="IPR034088">
    <property type="entry name" value="Pla_a_1-like"/>
</dbReference>
<dbReference type="SUPFAM" id="SSF101148">
    <property type="entry name" value="Plant invertase/pectin methylesterase inhibitor"/>
    <property type="match status" value="1"/>
</dbReference>
<feature type="domain" description="Pectinesterase inhibitor" evidence="5">
    <location>
        <begin position="21"/>
        <end position="172"/>
    </location>
</feature>
<sequence>MAEIGKLVLLIVVAAFFIVSGVHGTPETTCKAAACIDERVNYDFCASELNGDLESAGADAWGLAKITALLGGSNAGYAKAEIEDMLAKPGTDDKLKVLLGQCHKLYDQMGLAFADAADGLNKRYYNLGKKKAAQAIQLAQQCDNAFVKAGVRSPLMKRSKDSVRLAIICTAITNLIM</sequence>
<keyword evidence="2" id="KW-1015">Disulfide bond</keyword>
<name>A0AAD8SLG2_LOLMU</name>
<dbReference type="Proteomes" id="UP001231189">
    <property type="component" value="Unassembled WGS sequence"/>
</dbReference>
<dbReference type="NCBIfam" id="TIGR01614">
    <property type="entry name" value="PME_inhib"/>
    <property type="match status" value="1"/>
</dbReference>
<evidence type="ECO:0000256" key="3">
    <source>
        <dbReference type="ARBA" id="ARBA00038471"/>
    </source>
</evidence>